<dbReference type="PANTHER" id="PTHR33383">
    <property type="entry name" value="MEMBRANE PROTEIN INSERTION EFFICIENCY FACTOR-RELATED"/>
    <property type="match status" value="1"/>
</dbReference>
<gene>
    <name evidence="2" type="primary">yidD</name>
    <name evidence="2" type="ORF">JIN83_09795</name>
</gene>
<dbReference type="Pfam" id="PF01809">
    <property type="entry name" value="YidD"/>
    <property type="match status" value="1"/>
</dbReference>
<organism evidence="2 3">
    <name type="scientific">Oceaniferula flava</name>
    <dbReference type="NCBI Taxonomy" id="2800421"/>
    <lineage>
        <taxon>Bacteria</taxon>
        <taxon>Pseudomonadati</taxon>
        <taxon>Verrucomicrobiota</taxon>
        <taxon>Verrucomicrobiia</taxon>
        <taxon>Verrucomicrobiales</taxon>
        <taxon>Verrucomicrobiaceae</taxon>
        <taxon>Oceaniferula</taxon>
    </lineage>
</organism>
<comment type="caution">
    <text evidence="2">The sequence shown here is derived from an EMBL/GenBank/DDBJ whole genome shotgun (WGS) entry which is preliminary data.</text>
</comment>
<comment type="subcellular location">
    <subcellularLocation>
        <location evidence="1">Cell membrane</location>
        <topology evidence="1">Peripheral membrane protein</topology>
        <orientation evidence="1">Cytoplasmic side</orientation>
    </subcellularLocation>
</comment>
<proteinExistence type="inferred from homology"/>
<dbReference type="SMART" id="SM01234">
    <property type="entry name" value="Haemolytic"/>
    <property type="match status" value="1"/>
</dbReference>
<dbReference type="EMBL" id="JAENIG010000006">
    <property type="protein sequence ID" value="MBK1855250.1"/>
    <property type="molecule type" value="Genomic_DNA"/>
</dbReference>
<dbReference type="RefSeq" id="WP_309489864.1">
    <property type="nucleotide sequence ID" value="NZ_JAENIG010000006.1"/>
</dbReference>
<dbReference type="PANTHER" id="PTHR33383:SF1">
    <property type="entry name" value="MEMBRANE PROTEIN INSERTION EFFICIENCY FACTOR-RELATED"/>
    <property type="match status" value="1"/>
</dbReference>
<comment type="similarity">
    <text evidence="1">Belongs to the UPF0161 family.</text>
</comment>
<protein>
    <recommendedName>
        <fullName evidence="1">Putative membrane protein insertion efficiency factor</fullName>
    </recommendedName>
</protein>
<dbReference type="InterPro" id="IPR002696">
    <property type="entry name" value="Membr_insert_effic_factor_YidD"/>
</dbReference>
<keyword evidence="3" id="KW-1185">Reference proteome</keyword>
<dbReference type="AlphaFoldDB" id="A0AAE2SEU0"/>
<dbReference type="GO" id="GO:0005886">
    <property type="term" value="C:plasma membrane"/>
    <property type="evidence" value="ECO:0007669"/>
    <property type="project" value="UniProtKB-SubCell"/>
</dbReference>
<reference evidence="2" key="1">
    <citation type="submission" date="2021-01" db="EMBL/GenBank/DDBJ databases">
        <title>Modified the classification status of verrucomicrobia.</title>
        <authorList>
            <person name="Feng X."/>
        </authorList>
    </citation>
    <scope>NUCLEOTIDE SEQUENCE</scope>
    <source>
        <strain evidence="2">5K15</strain>
    </source>
</reference>
<comment type="function">
    <text evidence="1">Could be involved in insertion of integral membrane proteins into the membrane.</text>
</comment>
<dbReference type="HAMAP" id="MF_00386">
    <property type="entry name" value="UPF0161_YidD"/>
    <property type="match status" value="1"/>
</dbReference>
<evidence type="ECO:0000256" key="1">
    <source>
        <dbReference type="HAMAP-Rule" id="MF_00386"/>
    </source>
</evidence>
<evidence type="ECO:0000313" key="2">
    <source>
        <dbReference type="EMBL" id="MBK1855250.1"/>
    </source>
</evidence>
<sequence length="85" mass="9758">MKLITHCISRFIYFGIRFYQKFLNPVLKVIGGPNSGCRFHPTCSNYFLQAVKIHGPYRGSWLGICRIFRCHPWGGCGEDPVPPKK</sequence>
<name>A0AAE2SEU0_9BACT</name>
<dbReference type="NCBIfam" id="TIGR00278">
    <property type="entry name" value="membrane protein insertion efficiency factor YidD"/>
    <property type="match status" value="1"/>
</dbReference>
<evidence type="ECO:0000313" key="3">
    <source>
        <dbReference type="Proteomes" id="UP000634206"/>
    </source>
</evidence>
<keyword evidence="1" id="KW-1003">Cell membrane</keyword>
<accession>A0AAE2SEU0</accession>
<keyword evidence="1" id="KW-0472">Membrane</keyword>
<dbReference type="Proteomes" id="UP000634206">
    <property type="component" value="Unassembled WGS sequence"/>
</dbReference>